<organism evidence="1 2">
    <name type="scientific">Archangium lansingense</name>
    <dbReference type="NCBI Taxonomy" id="2995310"/>
    <lineage>
        <taxon>Bacteria</taxon>
        <taxon>Pseudomonadati</taxon>
        <taxon>Myxococcota</taxon>
        <taxon>Myxococcia</taxon>
        <taxon>Myxococcales</taxon>
        <taxon>Cystobacterineae</taxon>
        <taxon>Archangiaceae</taxon>
        <taxon>Archangium</taxon>
    </lineage>
</organism>
<evidence type="ECO:0000313" key="1">
    <source>
        <dbReference type="EMBL" id="MCY1076538.1"/>
    </source>
</evidence>
<evidence type="ECO:0000313" key="2">
    <source>
        <dbReference type="Proteomes" id="UP001207654"/>
    </source>
</evidence>
<reference evidence="1 2" key="1">
    <citation type="submission" date="2022-11" db="EMBL/GenBank/DDBJ databases">
        <title>Minimal conservation of predation-associated metabolite biosynthetic gene clusters underscores biosynthetic potential of Myxococcota including descriptions for ten novel species: Archangium lansinium sp. nov., Myxococcus landrumus sp. nov., Nannocystis bai.</title>
        <authorList>
            <person name="Ahearne A."/>
            <person name="Stevens C."/>
            <person name="Phillips K."/>
        </authorList>
    </citation>
    <scope>NUCLEOTIDE SEQUENCE [LARGE SCALE GENOMIC DNA]</scope>
    <source>
        <strain evidence="1 2">MIWBW</strain>
    </source>
</reference>
<protein>
    <submittedName>
        <fullName evidence="1">Uncharacterized protein</fullName>
    </submittedName>
</protein>
<dbReference type="Proteomes" id="UP001207654">
    <property type="component" value="Unassembled WGS sequence"/>
</dbReference>
<gene>
    <name evidence="1" type="ORF">OV287_18840</name>
</gene>
<keyword evidence="2" id="KW-1185">Reference proteome</keyword>
<dbReference type="RefSeq" id="WP_267535420.1">
    <property type="nucleotide sequence ID" value="NZ_JAPNKA010000001.1"/>
</dbReference>
<sequence>MKKTPKKKTPSRNLRPVVLVILAVLAGGIAVRFEQAGTRFELQVGKSN</sequence>
<proteinExistence type="predicted"/>
<dbReference type="EMBL" id="JAPNKA010000001">
    <property type="protein sequence ID" value="MCY1076538.1"/>
    <property type="molecule type" value="Genomic_DNA"/>
</dbReference>
<name>A0ABT4A4H9_9BACT</name>
<comment type="caution">
    <text evidence="1">The sequence shown here is derived from an EMBL/GenBank/DDBJ whole genome shotgun (WGS) entry which is preliminary data.</text>
</comment>
<accession>A0ABT4A4H9</accession>